<dbReference type="EMBL" id="QLNQ01000001">
    <property type="protein sequence ID" value="RCK66712.1"/>
    <property type="molecule type" value="Genomic_DNA"/>
</dbReference>
<dbReference type="AlphaFoldDB" id="A0A367YNX6"/>
<reference evidence="2 3" key="1">
    <citation type="submission" date="2018-06" db="EMBL/GenBank/DDBJ databases">
        <title>Whole genome sequencing of Candida tropicalis (genome annotated by CSBL at Korea University).</title>
        <authorList>
            <person name="Ahn J."/>
        </authorList>
    </citation>
    <scope>NUCLEOTIDE SEQUENCE [LARGE SCALE GENOMIC DNA]</scope>
    <source>
        <strain evidence="2 3">ATCC 20962</strain>
    </source>
</reference>
<gene>
    <name evidence="2" type="ORF">Cantr_02919</name>
</gene>
<accession>A0A367YNX6</accession>
<evidence type="ECO:0000313" key="2">
    <source>
        <dbReference type="EMBL" id="RCK66712.1"/>
    </source>
</evidence>
<feature type="compositionally biased region" description="Low complexity" evidence="1">
    <location>
        <begin position="1"/>
        <end position="12"/>
    </location>
</feature>
<dbReference type="OrthoDB" id="4076147at2759"/>
<sequence>MSSTSSPNVSNSDLETLSDLLRTSSPTNQSPHLQSLNISKAQVTATPEDKLIELQTRKIELLERRDELVKSRAKLYNEVNDLRVSLHDLTKDASVSAGQKRVEELLNANTRAYIEALELRNLKNDDYVLNNLNVLPSTDWGLRLEYIKKFVPFLEIDKINTFNAYVEGDMMRVIEFEVILPLIFKLGVKLSVNCEDDALSRVEVLDTFKVAVISNSFAQTLTRNYIPHRKINSIMYGLNSFSKLLHTRISIVHKIVTEFKNNLYDGEEKYHDLLQETVADNKKNFAILQNIDQVELKFVVGERLFRLVLNWGIVMGDTSIGSCRSQINLYIIDDMGNTRNLSQIFQSLLLQYDVITSLKVIIKNIF</sequence>
<proteinExistence type="predicted"/>
<keyword evidence="3" id="KW-1185">Reference proteome</keyword>
<protein>
    <submittedName>
        <fullName evidence="2">Uncharacterized protein</fullName>
    </submittedName>
</protein>
<evidence type="ECO:0000256" key="1">
    <source>
        <dbReference type="SAM" id="MobiDB-lite"/>
    </source>
</evidence>
<organism evidence="2 3">
    <name type="scientific">Candida viswanathii</name>
    <dbReference type="NCBI Taxonomy" id="5486"/>
    <lineage>
        <taxon>Eukaryota</taxon>
        <taxon>Fungi</taxon>
        <taxon>Dikarya</taxon>
        <taxon>Ascomycota</taxon>
        <taxon>Saccharomycotina</taxon>
        <taxon>Pichiomycetes</taxon>
        <taxon>Debaryomycetaceae</taxon>
        <taxon>Candida/Lodderomyces clade</taxon>
        <taxon>Candida</taxon>
    </lineage>
</organism>
<comment type="caution">
    <text evidence="2">The sequence shown here is derived from an EMBL/GenBank/DDBJ whole genome shotgun (WGS) entry which is preliminary data.</text>
</comment>
<feature type="region of interest" description="Disordered" evidence="1">
    <location>
        <begin position="1"/>
        <end position="33"/>
    </location>
</feature>
<dbReference type="Proteomes" id="UP000253472">
    <property type="component" value="Unassembled WGS sequence"/>
</dbReference>
<name>A0A367YNX6_9ASCO</name>
<feature type="compositionally biased region" description="Polar residues" evidence="1">
    <location>
        <begin position="21"/>
        <end position="33"/>
    </location>
</feature>
<evidence type="ECO:0000313" key="3">
    <source>
        <dbReference type="Proteomes" id="UP000253472"/>
    </source>
</evidence>